<protein>
    <submittedName>
        <fullName evidence="1">Uncharacterized protein</fullName>
    </submittedName>
</protein>
<accession>A0A1I4LFD9</accession>
<keyword evidence="2" id="KW-1185">Reference proteome</keyword>
<proteinExistence type="predicted"/>
<evidence type="ECO:0000313" key="1">
    <source>
        <dbReference type="EMBL" id="SFL89798.1"/>
    </source>
</evidence>
<sequence length="44" mass="5225">MMKRGKQAIHEADARKYEFLEVPMIIINVFYACQSDEVNPLYFD</sequence>
<evidence type="ECO:0000313" key="2">
    <source>
        <dbReference type="Proteomes" id="UP000183287"/>
    </source>
</evidence>
<dbReference type="Proteomes" id="UP000183287">
    <property type="component" value="Unassembled WGS sequence"/>
</dbReference>
<dbReference type="AlphaFoldDB" id="A0A1I4LFD9"/>
<dbReference type="PROSITE" id="PS51257">
    <property type="entry name" value="PROKAR_LIPOPROTEIN"/>
    <property type="match status" value="1"/>
</dbReference>
<reference evidence="2" key="1">
    <citation type="submission" date="2016-10" db="EMBL/GenBank/DDBJ databases">
        <authorList>
            <person name="Varghese N."/>
            <person name="Submissions S."/>
        </authorList>
    </citation>
    <scope>NUCLEOTIDE SEQUENCE [LARGE SCALE GENOMIC DNA]</scope>
    <source>
        <strain evidence="2">Nm44</strain>
    </source>
</reference>
<name>A0A1I4LFD9_9PROT</name>
<gene>
    <name evidence="1" type="ORF">SAMN05421863_1006104</name>
</gene>
<dbReference type="EMBL" id="FOUB01000006">
    <property type="protein sequence ID" value="SFL89798.1"/>
    <property type="molecule type" value="Genomic_DNA"/>
</dbReference>
<organism evidence="1 2">
    <name type="scientific">Nitrosomonas communis</name>
    <dbReference type="NCBI Taxonomy" id="44574"/>
    <lineage>
        <taxon>Bacteria</taxon>
        <taxon>Pseudomonadati</taxon>
        <taxon>Pseudomonadota</taxon>
        <taxon>Betaproteobacteria</taxon>
        <taxon>Nitrosomonadales</taxon>
        <taxon>Nitrosomonadaceae</taxon>
        <taxon>Nitrosomonas</taxon>
    </lineage>
</organism>